<evidence type="ECO:0000259" key="2">
    <source>
        <dbReference type="Pfam" id="PF00296"/>
    </source>
</evidence>
<dbReference type="RefSeq" id="WP_189670158.1">
    <property type="nucleotide sequence ID" value="NZ_BNAS01000004.1"/>
</dbReference>
<dbReference type="InterPro" id="IPR036661">
    <property type="entry name" value="Luciferase-like_sf"/>
</dbReference>
<protein>
    <submittedName>
        <fullName evidence="3">N5,N10-methylene tetrahydromethanopterin reductase</fullName>
    </submittedName>
</protein>
<dbReference type="GO" id="GO:0016705">
    <property type="term" value="F:oxidoreductase activity, acting on paired donors, with incorporation or reduction of molecular oxygen"/>
    <property type="evidence" value="ECO:0007669"/>
    <property type="project" value="InterPro"/>
</dbReference>
<proteinExistence type="predicted"/>
<gene>
    <name evidence="3" type="primary">hmd</name>
    <name evidence="3" type="ORF">GCM10017772_31140</name>
</gene>
<accession>A0A919KVV8</accession>
<dbReference type="InterPro" id="IPR050564">
    <property type="entry name" value="F420-G6PD/mer"/>
</dbReference>
<dbReference type="AlphaFoldDB" id="A0A919KVV8"/>
<dbReference type="PANTHER" id="PTHR43244">
    <property type="match status" value="1"/>
</dbReference>
<evidence type="ECO:0000313" key="3">
    <source>
        <dbReference type="EMBL" id="GHH75250.1"/>
    </source>
</evidence>
<dbReference type="EMBL" id="BNAS01000004">
    <property type="protein sequence ID" value="GHH75250.1"/>
    <property type="molecule type" value="Genomic_DNA"/>
</dbReference>
<comment type="caution">
    <text evidence="3">The sequence shown here is derived from an EMBL/GenBank/DDBJ whole genome shotgun (WGS) entry which is preliminary data.</text>
</comment>
<evidence type="ECO:0000313" key="4">
    <source>
        <dbReference type="Proteomes" id="UP000627369"/>
    </source>
</evidence>
<dbReference type="InterPro" id="IPR011251">
    <property type="entry name" value="Luciferase-like_dom"/>
</dbReference>
<organism evidence="3 4">
    <name type="scientific">Promicromonospora soli</name>
    <dbReference type="NCBI Taxonomy" id="2035533"/>
    <lineage>
        <taxon>Bacteria</taxon>
        <taxon>Bacillati</taxon>
        <taxon>Actinomycetota</taxon>
        <taxon>Actinomycetes</taxon>
        <taxon>Micrococcales</taxon>
        <taxon>Promicromonosporaceae</taxon>
        <taxon>Promicromonospora</taxon>
    </lineage>
</organism>
<keyword evidence="1" id="KW-0560">Oxidoreductase</keyword>
<reference evidence="3" key="2">
    <citation type="submission" date="2020-09" db="EMBL/GenBank/DDBJ databases">
        <authorList>
            <person name="Sun Q."/>
            <person name="Zhou Y."/>
        </authorList>
    </citation>
    <scope>NUCLEOTIDE SEQUENCE</scope>
    <source>
        <strain evidence="3">CGMCC 4.7398</strain>
    </source>
</reference>
<keyword evidence="4" id="KW-1185">Reference proteome</keyword>
<dbReference type="PANTHER" id="PTHR43244:SF1">
    <property type="entry name" value="5,10-METHYLENETETRAHYDROMETHANOPTERIN REDUCTASE"/>
    <property type="match status" value="1"/>
</dbReference>
<reference evidence="3" key="1">
    <citation type="journal article" date="2014" name="Int. J. Syst. Evol. Microbiol.">
        <title>Complete genome sequence of Corynebacterium casei LMG S-19264T (=DSM 44701T), isolated from a smear-ripened cheese.</title>
        <authorList>
            <consortium name="US DOE Joint Genome Institute (JGI-PGF)"/>
            <person name="Walter F."/>
            <person name="Albersmeier A."/>
            <person name="Kalinowski J."/>
            <person name="Ruckert C."/>
        </authorList>
    </citation>
    <scope>NUCLEOTIDE SEQUENCE</scope>
    <source>
        <strain evidence="3">CGMCC 4.7398</strain>
    </source>
</reference>
<name>A0A919KVV8_9MICO</name>
<sequence>MTSTSSIGVMLPRDLPAHQVLNFARTAENVGFDELWVVEDLGFRGGFSQAAAVLASTERIGVGIGILPAASRNLAFAAMEIATLGQLFPRRVEVGIGHGMPGWMRQAGCWPERPLTFLSQYTEGVRALLAGGVLDGMVAGTRLEDVRLAPSSLPQVVPPLLLGVRGPRSLAASGQVADGTVLAEPVTPEYVVAAREQIAAQGAHRVVAYNLAAVHQDPNVAIATARPGLEWIGEPDWAPHLEPLPFAAEFAALRADCATRQEFVERLPSHWVQQLALAGTPDQVRARIDDLAAAGVTSNVLIPAGPDALAALKQLSTVL</sequence>
<evidence type="ECO:0000256" key="1">
    <source>
        <dbReference type="ARBA" id="ARBA00023002"/>
    </source>
</evidence>
<dbReference type="Pfam" id="PF00296">
    <property type="entry name" value="Bac_luciferase"/>
    <property type="match status" value="1"/>
</dbReference>
<dbReference type="Proteomes" id="UP000627369">
    <property type="component" value="Unassembled WGS sequence"/>
</dbReference>
<dbReference type="Gene3D" id="3.20.20.30">
    <property type="entry name" value="Luciferase-like domain"/>
    <property type="match status" value="1"/>
</dbReference>
<dbReference type="SUPFAM" id="SSF51679">
    <property type="entry name" value="Bacterial luciferase-like"/>
    <property type="match status" value="1"/>
</dbReference>
<feature type="domain" description="Luciferase-like" evidence="2">
    <location>
        <begin position="16"/>
        <end position="297"/>
    </location>
</feature>